<feature type="transmembrane region" description="Helical" evidence="7">
    <location>
        <begin position="12"/>
        <end position="35"/>
    </location>
</feature>
<dbReference type="GO" id="GO:0005886">
    <property type="term" value="C:plasma membrane"/>
    <property type="evidence" value="ECO:0007669"/>
    <property type="project" value="UniProtKB-SubCell"/>
</dbReference>
<accession>A0A1H4FZZ5</accession>
<comment type="subunit">
    <text evidence="7">The complex comprises the extracytoplasmic solute receptor protein and the two transmembrane proteins.</text>
</comment>
<evidence type="ECO:0000313" key="10">
    <source>
        <dbReference type="Proteomes" id="UP000242469"/>
    </source>
</evidence>
<reference evidence="10" key="1">
    <citation type="submission" date="2016-10" db="EMBL/GenBank/DDBJ databases">
        <authorList>
            <person name="Varghese N."/>
            <person name="Submissions S."/>
        </authorList>
    </citation>
    <scope>NUCLEOTIDE SEQUENCE [LARGE SCALE GENOMIC DNA]</scope>
    <source>
        <strain evidence="10">DSM 11526</strain>
    </source>
</reference>
<sequence>MSGFARLVDAICRGMLWISAMMLTAMMLVVLADVITRALFRLTDGSFDLTFNGGIELVRFALLFAILYALPWCVDRSQVVVDLFTENLSDRSKAVLDTLCFAGYTLLALGMSIRFWHAVESSHLSGETTQDLMFPMSYIFVTTLIGTAMLALRSLMLTGSQIGKVMECKA</sequence>
<proteinExistence type="inferred from homology"/>
<dbReference type="Pfam" id="PF04290">
    <property type="entry name" value="DctQ"/>
    <property type="match status" value="1"/>
</dbReference>
<name>A0A1H4FZZ5_9GAMM</name>
<feature type="transmembrane region" description="Helical" evidence="7">
    <location>
        <begin position="136"/>
        <end position="156"/>
    </location>
</feature>
<feature type="transmembrane region" description="Helical" evidence="7">
    <location>
        <begin position="55"/>
        <end position="74"/>
    </location>
</feature>
<protein>
    <recommendedName>
        <fullName evidence="7">TRAP transporter small permease protein</fullName>
    </recommendedName>
</protein>
<dbReference type="AlphaFoldDB" id="A0A1H4FZZ5"/>
<evidence type="ECO:0000256" key="1">
    <source>
        <dbReference type="ARBA" id="ARBA00004651"/>
    </source>
</evidence>
<evidence type="ECO:0000256" key="4">
    <source>
        <dbReference type="ARBA" id="ARBA00022692"/>
    </source>
</evidence>
<dbReference type="STRING" id="1122198.SAMN02745729_113101"/>
<evidence type="ECO:0000256" key="3">
    <source>
        <dbReference type="ARBA" id="ARBA00022475"/>
    </source>
</evidence>
<evidence type="ECO:0000256" key="5">
    <source>
        <dbReference type="ARBA" id="ARBA00022989"/>
    </source>
</evidence>
<keyword evidence="3" id="KW-1003">Cell membrane</keyword>
<keyword evidence="2 7" id="KW-0813">Transport</keyword>
<dbReference type="GO" id="GO:0022857">
    <property type="term" value="F:transmembrane transporter activity"/>
    <property type="evidence" value="ECO:0007669"/>
    <property type="project" value="UniProtKB-UniRule"/>
</dbReference>
<evidence type="ECO:0000259" key="8">
    <source>
        <dbReference type="Pfam" id="PF04290"/>
    </source>
</evidence>
<keyword evidence="6 7" id="KW-0472">Membrane</keyword>
<gene>
    <name evidence="9" type="ORF">SAMN02745729_113101</name>
</gene>
<organism evidence="9 10">
    <name type="scientific">Marinobacterium iners DSM 11526</name>
    <dbReference type="NCBI Taxonomy" id="1122198"/>
    <lineage>
        <taxon>Bacteria</taxon>
        <taxon>Pseudomonadati</taxon>
        <taxon>Pseudomonadota</taxon>
        <taxon>Gammaproteobacteria</taxon>
        <taxon>Oceanospirillales</taxon>
        <taxon>Oceanospirillaceae</taxon>
        <taxon>Marinobacterium</taxon>
    </lineage>
</organism>
<feature type="domain" description="Tripartite ATP-independent periplasmic transporters DctQ component" evidence="8">
    <location>
        <begin position="26"/>
        <end position="155"/>
    </location>
</feature>
<keyword evidence="5 7" id="KW-1133">Transmembrane helix</keyword>
<dbReference type="Proteomes" id="UP000242469">
    <property type="component" value="Unassembled WGS sequence"/>
</dbReference>
<dbReference type="InterPro" id="IPR055348">
    <property type="entry name" value="DctQ"/>
</dbReference>
<keyword evidence="10" id="KW-1185">Reference proteome</keyword>
<comment type="similarity">
    <text evidence="7">Belongs to the TRAP transporter small permease family.</text>
</comment>
<evidence type="ECO:0000256" key="6">
    <source>
        <dbReference type="ARBA" id="ARBA00023136"/>
    </source>
</evidence>
<dbReference type="RefSeq" id="WP_091827341.1">
    <property type="nucleotide sequence ID" value="NZ_FNRJ01000013.1"/>
</dbReference>
<feature type="transmembrane region" description="Helical" evidence="7">
    <location>
        <begin position="94"/>
        <end position="116"/>
    </location>
</feature>
<comment type="function">
    <text evidence="7">Part of the tripartite ATP-independent periplasmic (TRAP) transport system.</text>
</comment>
<keyword evidence="7" id="KW-0997">Cell inner membrane</keyword>
<dbReference type="EMBL" id="FNRJ01000013">
    <property type="protein sequence ID" value="SEB02956.1"/>
    <property type="molecule type" value="Genomic_DNA"/>
</dbReference>
<evidence type="ECO:0000256" key="2">
    <source>
        <dbReference type="ARBA" id="ARBA00022448"/>
    </source>
</evidence>
<keyword evidence="4 7" id="KW-0812">Transmembrane</keyword>
<comment type="subcellular location">
    <subcellularLocation>
        <location evidence="7">Cell inner membrane</location>
        <topology evidence="7">Multi-pass membrane protein</topology>
    </subcellularLocation>
    <subcellularLocation>
        <location evidence="1">Cell membrane</location>
        <topology evidence="1">Multi-pass membrane protein</topology>
    </subcellularLocation>
</comment>
<evidence type="ECO:0000256" key="7">
    <source>
        <dbReference type="RuleBase" id="RU369079"/>
    </source>
</evidence>
<evidence type="ECO:0000313" key="9">
    <source>
        <dbReference type="EMBL" id="SEB02956.1"/>
    </source>
</evidence>
<dbReference type="OrthoDB" id="7363305at2"/>